<dbReference type="RefSeq" id="WP_029446256.1">
    <property type="nucleotide sequence ID" value="NZ_CP009976.1"/>
</dbReference>
<dbReference type="InterPro" id="IPR008993">
    <property type="entry name" value="TIMP-like_OB-fold"/>
</dbReference>
<proteinExistence type="predicted"/>
<sequence>MKTRTYILTGLAFLIGFGLFACSCPVYKNLEIFQFAELEQSECIFIGEVLEFNPEKNSYGIKVMESFKGTENGLILEGTYDQQCGPVINGLGKWIFYGHTDSNGVLKVNECGLTRSFENPIHGLTDFEKSDSEIKMQAQADLKLEIKKLRGK</sequence>
<evidence type="ECO:0008006" key="3">
    <source>
        <dbReference type="Google" id="ProtNLM"/>
    </source>
</evidence>
<reference evidence="1 2" key="1">
    <citation type="journal article" date="2014" name="Environ. Microbiol.">
        <title>Contrasting genomic patterns and infection strategies of two co-existing Bacteroidetes podovirus genera.</title>
        <authorList>
            <person name="Holmfeldt K."/>
            <person name="Howard-Varona C."/>
            <person name="Solonenko N."/>
            <person name="Sullivan M.B."/>
        </authorList>
    </citation>
    <scope>NUCLEOTIDE SEQUENCE [LARGE SCALE GENOMIC DNA]</scope>
    <source>
        <strain evidence="1 2">18</strain>
    </source>
</reference>
<dbReference type="GeneID" id="78061705"/>
<evidence type="ECO:0000313" key="2">
    <source>
        <dbReference type="Proteomes" id="UP000030786"/>
    </source>
</evidence>
<organism evidence="1 2">
    <name type="scientific">Cellulophaga baltica 18</name>
    <dbReference type="NCBI Taxonomy" id="1348584"/>
    <lineage>
        <taxon>Bacteria</taxon>
        <taxon>Pseudomonadati</taxon>
        <taxon>Bacteroidota</taxon>
        <taxon>Flavobacteriia</taxon>
        <taxon>Flavobacteriales</taxon>
        <taxon>Flavobacteriaceae</taxon>
        <taxon>Cellulophaga</taxon>
    </lineage>
</organism>
<dbReference type="SUPFAM" id="SSF50242">
    <property type="entry name" value="TIMP-like"/>
    <property type="match status" value="1"/>
</dbReference>
<evidence type="ECO:0000313" key="1">
    <source>
        <dbReference type="EMBL" id="AIZ42460.1"/>
    </source>
</evidence>
<gene>
    <name evidence="1" type="ORF">M666_13270</name>
</gene>
<accession>A0AAU8RIZ8</accession>
<name>A0AAU8RIZ8_9FLAO</name>
<dbReference type="Proteomes" id="UP000030786">
    <property type="component" value="Chromosome"/>
</dbReference>
<dbReference type="PROSITE" id="PS51257">
    <property type="entry name" value="PROKAR_LIPOPROTEIN"/>
    <property type="match status" value="1"/>
</dbReference>
<protein>
    <recommendedName>
        <fullName evidence="3">Lipoprotein</fullName>
    </recommendedName>
</protein>
<dbReference type="KEGG" id="cbat:M666_13270"/>
<dbReference type="AlphaFoldDB" id="A0AAU8RIZ8"/>
<dbReference type="EMBL" id="CP009976">
    <property type="protein sequence ID" value="AIZ42460.1"/>
    <property type="molecule type" value="Genomic_DNA"/>
</dbReference>